<evidence type="ECO:0000313" key="2">
    <source>
        <dbReference type="EMBL" id="QHU32533.1"/>
    </source>
</evidence>
<dbReference type="InterPro" id="IPR003647">
    <property type="entry name" value="Intron_nuc_1_rpt"/>
</dbReference>
<reference evidence="2" key="1">
    <citation type="journal article" date="2020" name="Nature">
        <title>Giant virus diversity and host interactions through global metagenomics.</title>
        <authorList>
            <person name="Schulz F."/>
            <person name="Roux S."/>
            <person name="Paez-Espino D."/>
            <person name="Jungbluth S."/>
            <person name="Walsh D.A."/>
            <person name="Denef V.J."/>
            <person name="McMahon K.D."/>
            <person name="Konstantinidis K.T."/>
            <person name="Eloe-Fadrosh E.A."/>
            <person name="Kyrpides N.C."/>
            <person name="Woyke T."/>
        </authorList>
    </citation>
    <scope>NUCLEOTIDE SEQUENCE</scope>
    <source>
        <strain evidence="2">GVMAG-M-3300027969-2</strain>
    </source>
</reference>
<dbReference type="SMART" id="SM00497">
    <property type="entry name" value="IENR1"/>
    <property type="match status" value="1"/>
</dbReference>
<sequence>MMNCTKCKKEKDTQQFISNNREFKNCFDCREQCRKWRETNKDVVSLYNKTYNENKSEKIEQTFVYAKKNNTEEEWIKFSSQLDAAKQLGLHAANINKVINGSLKTTGGYIFKIENEECKTEKKDWTEVKEENNIIDKCKGQPSNHRTLHETIDGIVGKKCCKCKHWKSLIDYNQSSTHWDNLRVDCKDCLIQWRKDNRDKITKKIIQYEKNRKLTDPEFKIMKTLRSRVGTALTRQNSNKNNTTIDLLGCSVAFLKGYLQAKFKEGMSWENHGEWHIDHIKPCASFNLLDEEEQKKCFHYTNLQPLWAAENLSKGYKYNEQA</sequence>
<proteinExistence type="predicted"/>
<evidence type="ECO:0000259" key="1">
    <source>
        <dbReference type="Pfam" id="PF22083"/>
    </source>
</evidence>
<dbReference type="InterPro" id="IPR036388">
    <property type="entry name" value="WH-like_DNA-bd_sf"/>
</dbReference>
<dbReference type="Pfam" id="PF22083">
    <property type="entry name" value="I-HmuI_NUMOD-like"/>
    <property type="match status" value="1"/>
</dbReference>
<dbReference type="AlphaFoldDB" id="A0A6C0LQ10"/>
<accession>A0A6C0LQ10</accession>
<organism evidence="2">
    <name type="scientific">viral metagenome</name>
    <dbReference type="NCBI Taxonomy" id="1070528"/>
    <lineage>
        <taxon>unclassified sequences</taxon>
        <taxon>metagenomes</taxon>
        <taxon>organismal metagenomes</taxon>
    </lineage>
</organism>
<feature type="domain" description="DNA endonuclease I-HmuI-like NUMOD-like" evidence="1">
    <location>
        <begin position="75"/>
        <end position="112"/>
    </location>
</feature>
<protein>
    <recommendedName>
        <fullName evidence="1">DNA endonuclease I-HmuI-like NUMOD-like domain-containing protein</fullName>
    </recommendedName>
</protein>
<dbReference type="SUPFAM" id="SSF64496">
    <property type="entry name" value="DNA-binding domain of intron-encoded endonucleases"/>
    <property type="match status" value="1"/>
</dbReference>
<name>A0A6C0LQ10_9ZZZZ</name>
<dbReference type="Gene3D" id="1.10.10.10">
    <property type="entry name" value="Winged helix-like DNA-binding domain superfamily/Winged helix DNA-binding domain"/>
    <property type="match status" value="1"/>
</dbReference>
<dbReference type="InterPro" id="IPR054307">
    <property type="entry name" value="I-HmuI_NUMOD-like"/>
</dbReference>
<dbReference type="EMBL" id="MN740540">
    <property type="protein sequence ID" value="QHU32533.1"/>
    <property type="molecule type" value="Genomic_DNA"/>
</dbReference>